<dbReference type="EMBL" id="CAXLJM020000029">
    <property type="protein sequence ID" value="CAL8097564.1"/>
    <property type="molecule type" value="Genomic_DNA"/>
</dbReference>
<dbReference type="SUPFAM" id="SSF56436">
    <property type="entry name" value="C-type lectin-like"/>
    <property type="match status" value="1"/>
</dbReference>
<keyword evidence="3" id="KW-1185">Reference proteome</keyword>
<sequence>MTAMNRNTIRVAWLWHIYFCIFGTSVHTSCIRCVDDEYFNSITSFGLEQSKDNCLKLGRHLTEISDFTELELIRKKYSKWFDVAQGYWINAMYLPKESSFYWMTSNVHIGNWIEENNLWLTGYPENPDEYTGLQLIYSAEGSLQFRPYMMNISQRYLCEKIFDQIDSH</sequence>
<evidence type="ECO:0008006" key="4">
    <source>
        <dbReference type="Google" id="ProtNLM"/>
    </source>
</evidence>
<feature type="signal peptide" evidence="1">
    <location>
        <begin position="1"/>
        <end position="28"/>
    </location>
</feature>
<protein>
    <recommendedName>
        <fullName evidence="4">C-type lectin domain-containing protein</fullName>
    </recommendedName>
</protein>
<keyword evidence="1" id="KW-0732">Signal</keyword>
<gene>
    <name evidence="2" type="ORF">ODALV1_LOCUS9672</name>
</gene>
<evidence type="ECO:0000313" key="2">
    <source>
        <dbReference type="EMBL" id="CAL8097564.1"/>
    </source>
</evidence>
<feature type="chain" id="PRO_5045945419" description="C-type lectin domain-containing protein" evidence="1">
    <location>
        <begin position="29"/>
        <end position="168"/>
    </location>
</feature>
<dbReference type="InterPro" id="IPR016186">
    <property type="entry name" value="C-type_lectin-like/link_sf"/>
</dbReference>
<dbReference type="InterPro" id="IPR016187">
    <property type="entry name" value="CTDL_fold"/>
</dbReference>
<dbReference type="Proteomes" id="UP001642540">
    <property type="component" value="Unassembled WGS sequence"/>
</dbReference>
<accession>A0ABP1QG97</accession>
<dbReference type="Gene3D" id="3.10.100.10">
    <property type="entry name" value="Mannose-Binding Protein A, subunit A"/>
    <property type="match status" value="1"/>
</dbReference>
<evidence type="ECO:0000256" key="1">
    <source>
        <dbReference type="SAM" id="SignalP"/>
    </source>
</evidence>
<comment type="caution">
    <text evidence="2">The sequence shown here is derived from an EMBL/GenBank/DDBJ whole genome shotgun (WGS) entry which is preliminary data.</text>
</comment>
<evidence type="ECO:0000313" key="3">
    <source>
        <dbReference type="Proteomes" id="UP001642540"/>
    </source>
</evidence>
<organism evidence="2 3">
    <name type="scientific">Orchesella dallaii</name>
    <dbReference type="NCBI Taxonomy" id="48710"/>
    <lineage>
        <taxon>Eukaryota</taxon>
        <taxon>Metazoa</taxon>
        <taxon>Ecdysozoa</taxon>
        <taxon>Arthropoda</taxon>
        <taxon>Hexapoda</taxon>
        <taxon>Collembola</taxon>
        <taxon>Entomobryomorpha</taxon>
        <taxon>Entomobryoidea</taxon>
        <taxon>Orchesellidae</taxon>
        <taxon>Orchesellinae</taxon>
        <taxon>Orchesella</taxon>
    </lineage>
</organism>
<proteinExistence type="predicted"/>
<reference evidence="2 3" key="1">
    <citation type="submission" date="2024-08" db="EMBL/GenBank/DDBJ databases">
        <authorList>
            <person name="Cucini C."/>
            <person name="Frati F."/>
        </authorList>
    </citation>
    <scope>NUCLEOTIDE SEQUENCE [LARGE SCALE GENOMIC DNA]</scope>
</reference>
<dbReference type="CDD" id="cd00037">
    <property type="entry name" value="CLECT"/>
    <property type="match status" value="1"/>
</dbReference>
<name>A0ABP1QG97_9HEXA</name>